<dbReference type="PANTHER" id="PTHR20859:SF5">
    <property type="entry name" value="INTERFERON GAMMA RECEPTOR 1"/>
    <property type="match status" value="1"/>
</dbReference>
<evidence type="ECO:0000256" key="12">
    <source>
        <dbReference type="ARBA" id="ARBA00023180"/>
    </source>
</evidence>
<evidence type="ECO:0000256" key="10">
    <source>
        <dbReference type="ARBA" id="ARBA00023157"/>
    </source>
</evidence>
<dbReference type="OMA" id="NIMLPKS"/>
<feature type="signal peptide" evidence="19">
    <location>
        <begin position="1"/>
        <end position="17"/>
    </location>
</feature>
<reference evidence="22" key="2">
    <citation type="submission" date="2025-08" db="UniProtKB">
        <authorList>
            <consortium name="Ensembl"/>
        </authorList>
    </citation>
    <scope>IDENTIFICATION</scope>
    <source>
        <strain evidence="22">2N</strain>
    </source>
</reference>
<dbReference type="KEGG" id="cpoc:100724091"/>
<keyword evidence="9 18" id="KW-0472">Membrane</keyword>
<accession>H0VMN0</accession>
<protein>
    <recommendedName>
        <fullName evidence="15">Interferon gamma receptor 1</fullName>
    </recommendedName>
    <alternativeName>
        <fullName evidence="16">Interferon gamma receptor alpha-chain</fullName>
    </alternativeName>
</protein>
<reference evidence="22" key="3">
    <citation type="submission" date="2025-09" db="UniProtKB">
        <authorList>
            <consortium name="Ensembl"/>
        </authorList>
    </citation>
    <scope>IDENTIFICATION</scope>
    <source>
        <strain evidence="22">2N</strain>
    </source>
</reference>
<evidence type="ECO:0000259" key="20">
    <source>
        <dbReference type="Pfam" id="PF01108"/>
    </source>
</evidence>
<dbReference type="GeneTree" id="ENSGT00510000048929"/>
<evidence type="ECO:0000259" key="21">
    <source>
        <dbReference type="Pfam" id="PF07140"/>
    </source>
</evidence>
<keyword evidence="23" id="KW-1185">Reference proteome</keyword>
<dbReference type="FunFam" id="2.60.40.10:FF:001244">
    <property type="entry name" value="Interferon gamma receptor 1"/>
    <property type="match status" value="1"/>
</dbReference>
<keyword evidence="3" id="KW-1003">Cell membrane</keyword>
<evidence type="ECO:0000256" key="9">
    <source>
        <dbReference type="ARBA" id="ARBA00023136"/>
    </source>
</evidence>
<gene>
    <name evidence="22" type="primary">IFNGR1</name>
</gene>
<evidence type="ECO:0000256" key="7">
    <source>
        <dbReference type="ARBA" id="ARBA00022843"/>
    </source>
</evidence>
<dbReference type="InterPro" id="IPR021126">
    <property type="entry name" value="IFN_gamma_rc_D2_pox/mammal"/>
</dbReference>
<comment type="similarity">
    <text evidence="2">Belongs to the type II cytokine receptor family.</text>
</comment>
<evidence type="ECO:0000256" key="17">
    <source>
        <dbReference type="SAM" id="MobiDB-lite"/>
    </source>
</evidence>
<feature type="chain" id="PRO_5011734713" description="Interferon gamma receptor 1" evidence="19">
    <location>
        <begin position="18"/>
        <end position="465"/>
    </location>
</feature>
<dbReference type="FunFam" id="2.60.40.10:FF:001425">
    <property type="entry name" value="Interferon gamma receptor 1"/>
    <property type="match status" value="1"/>
</dbReference>
<sequence length="465" mass="51445">MALLVLLVLLVQFGSRAETVTAEPEPSSVPVPTRVRIESYDMNPVVYWNHQSVSHNTVFTVEVKNYGSNKWVYACKNTSAYYCSIPNIDDPDLPIWARVKARVGQKESAYVESTSFVLCEHGKVGPPELTVKQEENYIVVDVTHPLVHISLEEQESMHSVGNLCYDFDYKVYMRVNRSETREHILRGDDCFDTPCHLRIPVPLLYSEYCISAEGISEQWDFTTEKSKEDCITIHNSNFNDFIWIPIVVAFVLFLVVVLAVTCYFKKISCKKNNIMLPKSLLSVVKNATLETKPESKYVSCVSSCQPIAVEKEVLICAEVSPVTVPGMHTAGSPGEEASPETCTVTADSSDSDLAPSSPGPLTENSLQSSSNESECCTVFLNSYHSRNGSDSGVMGSDGCIPDSEIIPSNKTEIKTEGQEPSMPRNAPLSFGYDKPHVLVDLLVGEEGAKESLVGYRLTTDSEEFS</sequence>
<dbReference type="GeneID" id="100724091"/>
<evidence type="ECO:0000256" key="15">
    <source>
        <dbReference type="ARBA" id="ARBA00069555"/>
    </source>
</evidence>
<dbReference type="Bgee" id="ENSCPOG00000012963">
    <property type="expression patterns" value="Expressed in heart and 13 other cell types or tissues"/>
</dbReference>
<dbReference type="GO" id="GO:0038196">
    <property type="term" value="P:type III interferon-mediated signaling pathway"/>
    <property type="evidence" value="ECO:0007669"/>
    <property type="project" value="Ensembl"/>
</dbReference>
<name>H0VMN0_CAVPO</name>
<dbReference type="Proteomes" id="UP000005447">
    <property type="component" value="Unassembled WGS sequence"/>
</dbReference>
<dbReference type="Pfam" id="PF07140">
    <property type="entry name" value="IFNGR1_D2"/>
    <property type="match status" value="1"/>
</dbReference>
<dbReference type="InterPro" id="IPR050650">
    <property type="entry name" value="Type-II_Cytokine-TF_Rcpt"/>
</dbReference>
<keyword evidence="7" id="KW-0832">Ubl conjugation</keyword>
<keyword evidence="6 19" id="KW-0732">Signal</keyword>
<dbReference type="AlphaFoldDB" id="H0VMN0"/>
<dbReference type="RefSeq" id="XP_003468557.1">
    <property type="nucleotide sequence ID" value="XM_003468509.5"/>
</dbReference>
<keyword evidence="10" id="KW-1015">Disulfide bond</keyword>
<dbReference type="InterPro" id="IPR003961">
    <property type="entry name" value="FN3_dom"/>
</dbReference>
<dbReference type="Ensembl" id="ENSCPOT00000013088.3">
    <property type="protein sequence ID" value="ENSCPOP00000011670.3"/>
    <property type="gene ID" value="ENSCPOG00000012963.4"/>
</dbReference>
<dbReference type="HOGENOM" id="CLU_043814_0_0_1"/>
<dbReference type="InParanoid" id="H0VMN0"/>
<dbReference type="GO" id="GO:0019955">
    <property type="term" value="F:cytokine binding"/>
    <property type="evidence" value="ECO:0007669"/>
    <property type="project" value="InterPro"/>
</dbReference>
<comment type="subcellular location">
    <subcellularLocation>
        <location evidence="1">Cell membrane</location>
        <topology evidence="1">Single-pass type I membrane protein</topology>
    </subcellularLocation>
</comment>
<evidence type="ECO:0000256" key="18">
    <source>
        <dbReference type="SAM" id="Phobius"/>
    </source>
</evidence>
<evidence type="ECO:0000313" key="22">
    <source>
        <dbReference type="Ensembl" id="ENSCPOP00000011670.3"/>
    </source>
</evidence>
<feature type="domain" description="Fibronectin type-III" evidence="20">
    <location>
        <begin position="5"/>
        <end position="109"/>
    </location>
</feature>
<evidence type="ECO:0000313" key="23">
    <source>
        <dbReference type="Proteomes" id="UP000005447"/>
    </source>
</evidence>
<dbReference type="GO" id="GO:0009615">
    <property type="term" value="P:response to virus"/>
    <property type="evidence" value="ECO:0007669"/>
    <property type="project" value="UniProtKB-ARBA"/>
</dbReference>
<keyword evidence="8 18" id="KW-1133">Transmembrane helix</keyword>
<evidence type="ECO:0000256" key="5">
    <source>
        <dbReference type="ARBA" id="ARBA00022692"/>
    </source>
</evidence>
<proteinExistence type="inferred from homology"/>
<keyword evidence="5 18" id="KW-0812">Transmembrane</keyword>
<dbReference type="GO" id="GO:0005886">
    <property type="term" value="C:plasma membrane"/>
    <property type="evidence" value="ECO:0007669"/>
    <property type="project" value="UniProtKB-SubCell"/>
</dbReference>
<organism evidence="22 23">
    <name type="scientific">Cavia porcellus</name>
    <name type="common">Guinea pig</name>
    <dbReference type="NCBI Taxonomy" id="10141"/>
    <lineage>
        <taxon>Eukaryota</taxon>
        <taxon>Metazoa</taxon>
        <taxon>Chordata</taxon>
        <taxon>Craniata</taxon>
        <taxon>Vertebrata</taxon>
        <taxon>Euteleostomi</taxon>
        <taxon>Mammalia</taxon>
        <taxon>Eutheria</taxon>
        <taxon>Euarchontoglires</taxon>
        <taxon>Glires</taxon>
        <taxon>Rodentia</taxon>
        <taxon>Hystricomorpha</taxon>
        <taxon>Caviidae</taxon>
        <taxon>Cavia</taxon>
    </lineage>
</organism>
<dbReference type="Gene3D" id="2.60.40.10">
    <property type="entry name" value="Immunoglobulins"/>
    <property type="match status" value="2"/>
</dbReference>
<feature type="transmembrane region" description="Helical" evidence="18">
    <location>
        <begin position="241"/>
        <end position="264"/>
    </location>
</feature>
<feature type="region of interest" description="Disordered" evidence="17">
    <location>
        <begin position="327"/>
        <end position="369"/>
    </location>
</feature>
<dbReference type="PRINTS" id="PR01777">
    <property type="entry name" value="INTERFERONGR"/>
</dbReference>
<evidence type="ECO:0000256" key="4">
    <source>
        <dbReference type="ARBA" id="ARBA00022553"/>
    </source>
</evidence>
<evidence type="ECO:0000256" key="16">
    <source>
        <dbReference type="ARBA" id="ARBA00082025"/>
    </source>
</evidence>
<dbReference type="InterPro" id="IPR013783">
    <property type="entry name" value="Ig-like_fold"/>
</dbReference>
<keyword evidence="4" id="KW-0597">Phosphoprotein</keyword>
<evidence type="ECO:0000256" key="8">
    <source>
        <dbReference type="ARBA" id="ARBA00022989"/>
    </source>
</evidence>
<dbReference type="GO" id="GO:0004906">
    <property type="term" value="F:type II interferon receptor activity"/>
    <property type="evidence" value="ECO:0007669"/>
    <property type="project" value="Ensembl"/>
</dbReference>
<evidence type="ECO:0000256" key="6">
    <source>
        <dbReference type="ARBA" id="ARBA00022729"/>
    </source>
</evidence>
<evidence type="ECO:0000256" key="11">
    <source>
        <dbReference type="ARBA" id="ARBA00023170"/>
    </source>
</evidence>
<dbReference type="Pfam" id="PF20634">
    <property type="entry name" value="IFNGR1_transm"/>
    <property type="match status" value="1"/>
</dbReference>
<evidence type="ECO:0000256" key="2">
    <source>
        <dbReference type="ARBA" id="ARBA00005399"/>
    </source>
</evidence>
<dbReference type="STRING" id="10141.ENSCPOP00000011670"/>
<feature type="region of interest" description="Disordered" evidence="17">
    <location>
        <begin position="410"/>
        <end position="430"/>
    </location>
</feature>
<dbReference type="FunCoup" id="H0VMN0">
    <property type="interactions" value="766"/>
</dbReference>
<dbReference type="InterPro" id="IPR008355">
    <property type="entry name" value="Interferon_gamma_rcpt_asu"/>
</dbReference>
<dbReference type="SUPFAM" id="SSF49265">
    <property type="entry name" value="Fibronectin type III"/>
    <property type="match status" value="2"/>
</dbReference>
<evidence type="ECO:0000256" key="3">
    <source>
        <dbReference type="ARBA" id="ARBA00022475"/>
    </source>
</evidence>
<dbReference type="EMBL" id="AAKN02038422">
    <property type="status" value="NOT_ANNOTATED_CDS"/>
    <property type="molecule type" value="Genomic_DNA"/>
</dbReference>
<dbReference type="CTD" id="3459"/>
<keyword evidence="13" id="KW-0393">Immunoglobulin domain</keyword>
<evidence type="ECO:0000256" key="19">
    <source>
        <dbReference type="SAM" id="SignalP"/>
    </source>
</evidence>
<evidence type="ECO:0000256" key="1">
    <source>
        <dbReference type="ARBA" id="ARBA00004251"/>
    </source>
</evidence>
<keyword evidence="12" id="KW-0325">Glycoprotein</keyword>
<evidence type="ECO:0000256" key="14">
    <source>
        <dbReference type="ARBA" id="ARBA00063248"/>
    </source>
</evidence>
<dbReference type="OrthoDB" id="9946382at2759"/>
<dbReference type="VEuPathDB" id="HostDB:ENSCPOG00000012963"/>
<dbReference type="eggNOG" id="ENOG502RXGW">
    <property type="taxonomic scope" value="Eukaryota"/>
</dbReference>
<dbReference type="Pfam" id="PF01108">
    <property type="entry name" value="Tissue_fac"/>
    <property type="match status" value="1"/>
</dbReference>
<dbReference type="PANTHER" id="PTHR20859">
    <property type="entry name" value="INTERFERON/INTERLEUKIN RECEPTOR"/>
    <property type="match status" value="1"/>
</dbReference>
<comment type="subunit">
    <text evidence="14">Monomer. Heterodimer with IFNGR2, to form the IFNG receptor complex. Interacts with JAK1. Interacts (when phosphorylated) with STAT1. Interacts with SOCS1.</text>
</comment>
<feature type="domain" description="Interferon gamma receptor D2" evidence="21">
    <location>
        <begin position="129"/>
        <end position="233"/>
    </location>
</feature>
<dbReference type="GO" id="GO:0007259">
    <property type="term" value="P:cell surface receptor signaling pathway via JAK-STAT"/>
    <property type="evidence" value="ECO:0007669"/>
    <property type="project" value="Ensembl"/>
</dbReference>
<dbReference type="InterPro" id="IPR036116">
    <property type="entry name" value="FN3_sf"/>
</dbReference>
<keyword evidence="11" id="KW-0675">Receptor</keyword>
<reference evidence="23" key="1">
    <citation type="journal article" date="2011" name="Nature">
        <title>A high-resolution map of human evolutionary constraint using 29 mammals.</title>
        <authorList>
            <person name="Lindblad-Toh K."/>
            <person name="Garber M."/>
            <person name="Zuk O."/>
            <person name="Lin M.F."/>
            <person name="Parker B.J."/>
            <person name="Washietl S."/>
            <person name="Kheradpour P."/>
            <person name="Ernst J."/>
            <person name="Jordan G."/>
            <person name="Mauceli E."/>
            <person name="Ward L.D."/>
            <person name="Lowe C.B."/>
            <person name="Holloway A.K."/>
            <person name="Clamp M."/>
            <person name="Gnerre S."/>
            <person name="Alfoldi J."/>
            <person name="Beal K."/>
            <person name="Chang J."/>
            <person name="Clawson H."/>
            <person name="Cuff J."/>
            <person name="Di Palma F."/>
            <person name="Fitzgerald S."/>
            <person name="Flicek P."/>
            <person name="Guttman M."/>
            <person name="Hubisz M.J."/>
            <person name="Jaffe D.B."/>
            <person name="Jungreis I."/>
            <person name="Kent W.J."/>
            <person name="Kostka D."/>
            <person name="Lara M."/>
            <person name="Martins A.L."/>
            <person name="Massingham T."/>
            <person name="Moltke I."/>
            <person name="Raney B.J."/>
            <person name="Rasmussen M.D."/>
            <person name="Robinson J."/>
            <person name="Stark A."/>
            <person name="Vilella A.J."/>
            <person name="Wen J."/>
            <person name="Xie X."/>
            <person name="Zody M.C."/>
            <person name="Baldwin J."/>
            <person name="Bloom T."/>
            <person name="Chin C.W."/>
            <person name="Heiman D."/>
            <person name="Nicol R."/>
            <person name="Nusbaum C."/>
            <person name="Young S."/>
            <person name="Wilkinson J."/>
            <person name="Worley K.C."/>
            <person name="Kovar C.L."/>
            <person name="Muzny D.M."/>
            <person name="Gibbs R.A."/>
            <person name="Cree A."/>
            <person name="Dihn H.H."/>
            <person name="Fowler G."/>
            <person name="Jhangiani S."/>
            <person name="Joshi V."/>
            <person name="Lee S."/>
            <person name="Lewis L.R."/>
            <person name="Nazareth L.V."/>
            <person name="Okwuonu G."/>
            <person name="Santibanez J."/>
            <person name="Warren W.C."/>
            <person name="Mardis E.R."/>
            <person name="Weinstock G.M."/>
            <person name="Wilson R.K."/>
            <person name="Delehaunty K."/>
            <person name="Dooling D."/>
            <person name="Fronik C."/>
            <person name="Fulton L."/>
            <person name="Fulton B."/>
            <person name="Graves T."/>
            <person name="Minx P."/>
            <person name="Sodergren E."/>
            <person name="Birney E."/>
            <person name="Margulies E.H."/>
            <person name="Herrero J."/>
            <person name="Green E.D."/>
            <person name="Haussler D."/>
            <person name="Siepel A."/>
            <person name="Goldman N."/>
            <person name="Pollard K.S."/>
            <person name="Pedersen J.S."/>
            <person name="Lander E.S."/>
            <person name="Kellis M."/>
        </authorList>
    </citation>
    <scope>NUCLEOTIDE SEQUENCE [LARGE SCALE GENOMIC DNA]</scope>
    <source>
        <strain evidence="23">2N</strain>
    </source>
</reference>
<feature type="compositionally biased region" description="Low complexity" evidence="17">
    <location>
        <begin position="346"/>
        <end position="369"/>
    </location>
</feature>
<evidence type="ECO:0000256" key="13">
    <source>
        <dbReference type="ARBA" id="ARBA00023319"/>
    </source>
</evidence>